<dbReference type="InterPro" id="IPR050595">
    <property type="entry name" value="Bact_response_regulator"/>
</dbReference>
<accession>A0A2S8GRZ7</accession>
<proteinExistence type="inferred from homology"/>
<dbReference type="Gene3D" id="2.60.40.4380">
    <property type="entry name" value="Translational regulator CsrA"/>
    <property type="match status" value="1"/>
</dbReference>
<dbReference type="GO" id="GO:1902208">
    <property type="term" value="P:regulation of bacterial-type flagellum assembly"/>
    <property type="evidence" value="ECO:0007669"/>
    <property type="project" value="UniProtKB-UniRule"/>
</dbReference>
<dbReference type="SUPFAM" id="SSF117130">
    <property type="entry name" value="CsrA-like"/>
    <property type="match status" value="1"/>
</dbReference>
<keyword evidence="6" id="KW-0808">Transferase</keyword>
<dbReference type="GO" id="GO:0006109">
    <property type="term" value="P:regulation of carbohydrate metabolic process"/>
    <property type="evidence" value="ECO:0007669"/>
    <property type="project" value="InterPro"/>
</dbReference>
<dbReference type="AlphaFoldDB" id="A0A2S8GRZ7"/>
<dbReference type="InterPro" id="IPR003751">
    <property type="entry name" value="CsrA"/>
</dbReference>
<dbReference type="PANTHER" id="PTHR44591:SF14">
    <property type="entry name" value="PROTEIN PILG"/>
    <property type="match status" value="1"/>
</dbReference>
<gene>
    <name evidence="3" type="primary">csrA</name>
    <name evidence="6" type="ORF">C5Y93_03960</name>
</gene>
<comment type="subcellular location">
    <subcellularLocation>
        <location evidence="3">Cytoplasm</location>
    </subcellularLocation>
</comment>
<feature type="domain" description="Response regulatory" evidence="5">
    <location>
        <begin position="132"/>
        <end position="251"/>
    </location>
</feature>
<dbReference type="GO" id="GO:0006402">
    <property type="term" value="P:mRNA catabolic process"/>
    <property type="evidence" value="ECO:0007669"/>
    <property type="project" value="InterPro"/>
</dbReference>
<name>A0A2S8GRZ7_9BACT</name>
<dbReference type="EMBL" id="PUHZ01000005">
    <property type="protein sequence ID" value="PQO47205.1"/>
    <property type="molecule type" value="Genomic_DNA"/>
</dbReference>
<dbReference type="Pfam" id="PF00072">
    <property type="entry name" value="Response_reg"/>
    <property type="match status" value="1"/>
</dbReference>
<dbReference type="HAMAP" id="MF_00167">
    <property type="entry name" value="CsrA"/>
    <property type="match status" value="1"/>
</dbReference>
<dbReference type="SMART" id="SM00448">
    <property type="entry name" value="REC"/>
    <property type="match status" value="1"/>
</dbReference>
<dbReference type="InterPro" id="IPR001789">
    <property type="entry name" value="Sig_transdc_resp-reg_receiver"/>
</dbReference>
<evidence type="ECO:0000256" key="3">
    <source>
        <dbReference type="HAMAP-Rule" id="MF_00167"/>
    </source>
</evidence>
<evidence type="ECO:0000313" key="6">
    <source>
        <dbReference type="EMBL" id="PQO47205.1"/>
    </source>
</evidence>
<keyword evidence="3" id="KW-0963">Cytoplasm</keyword>
<evidence type="ECO:0000259" key="5">
    <source>
        <dbReference type="PROSITE" id="PS50110"/>
    </source>
</evidence>
<comment type="similarity">
    <text evidence="3">Belongs to the CsrA/RsmA family.</text>
</comment>
<dbReference type="InterPro" id="IPR036107">
    <property type="entry name" value="CsrA_sf"/>
</dbReference>
<reference evidence="6 7" key="1">
    <citation type="submission" date="2018-02" db="EMBL/GenBank/DDBJ databases">
        <title>Comparative genomes isolates from brazilian mangrove.</title>
        <authorList>
            <person name="Araujo J.E."/>
            <person name="Taketani R.G."/>
            <person name="Silva M.C.P."/>
            <person name="Loureco M.V."/>
            <person name="Andreote F.D."/>
        </authorList>
    </citation>
    <scope>NUCLEOTIDE SEQUENCE [LARGE SCALE GENOMIC DNA]</scope>
    <source>
        <strain evidence="6 7">Nap-Phe MGV</strain>
    </source>
</reference>
<dbReference type="PROSITE" id="PS50110">
    <property type="entry name" value="RESPONSE_REGULATORY"/>
    <property type="match status" value="1"/>
</dbReference>
<dbReference type="GO" id="GO:0044781">
    <property type="term" value="P:bacterial-type flagellum organization"/>
    <property type="evidence" value="ECO:0007669"/>
    <property type="project" value="UniProtKB-KW"/>
</dbReference>
<evidence type="ECO:0000313" key="7">
    <source>
        <dbReference type="Proteomes" id="UP000237819"/>
    </source>
</evidence>
<dbReference type="Proteomes" id="UP000237819">
    <property type="component" value="Unassembled WGS sequence"/>
</dbReference>
<dbReference type="RefSeq" id="WP_105334093.1">
    <property type="nucleotide sequence ID" value="NZ_PUHZ01000005.1"/>
</dbReference>
<evidence type="ECO:0000256" key="4">
    <source>
        <dbReference type="PROSITE-ProRule" id="PRU00169"/>
    </source>
</evidence>
<evidence type="ECO:0000256" key="2">
    <source>
        <dbReference type="ARBA" id="ARBA00023012"/>
    </source>
</evidence>
<protein>
    <recommendedName>
        <fullName evidence="3">Translational regulator CsrA</fullName>
    </recommendedName>
</protein>
<keyword evidence="3" id="KW-0810">Translation regulation</keyword>
<sequence>MLVLSRRAKEKIVFPNLSITVELLQVKGKMVKIGIDAPREVSIIRPDACSEGELEEMQRKTSQLIGSHQFRNRLNTLNLGLHLCSKQVDAGMTEEATVTLQRLLTELKELDLAVGQDRETVTRKKQGEKSRSLLVVEDDDNERELLAGLLRMYGFDVSVAKDGQAALEHLALNELPDYVLLDLSMPRFDGPATLRVLRKDPRMGKLKVFAVTGSDPKEFADDGNDTEDHFDAWFRKPLDPAEIVEAVSQKARPAIAAR</sequence>
<evidence type="ECO:0000256" key="1">
    <source>
        <dbReference type="ARBA" id="ARBA00022553"/>
    </source>
</evidence>
<dbReference type="GO" id="GO:0005737">
    <property type="term" value="C:cytoplasm"/>
    <property type="evidence" value="ECO:0007669"/>
    <property type="project" value="UniProtKB-SubCell"/>
</dbReference>
<dbReference type="InterPro" id="IPR011006">
    <property type="entry name" value="CheY-like_superfamily"/>
</dbReference>
<keyword evidence="1 4" id="KW-0597">Phosphoprotein</keyword>
<keyword evidence="3" id="KW-1005">Bacterial flagellum biogenesis</keyword>
<feature type="modified residue" description="4-aspartylphosphate" evidence="4">
    <location>
        <position position="182"/>
    </location>
</feature>
<dbReference type="GO" id="GO:0016301">
    <property type="term" value="F:kinase activity"/>
    <property type="evidence" value="ECO:0007669"/>
    <property type="project" value="UniProtKB-KW"/>
</dbReference>
<dbReference type="GO" id="GO:0048027">
    <property type="term" value="F:mRNA 5'-UTR binding"/>
    <property type="evidence" value="ECO:0007669"/>
    <property type="project" value="UniProtKB-UniRule"/>
</dbReference>
<dbReference type="Gene3D" id="3.40.50.2300">
    <property type="match status" value="1"/>
</dbReference>
<dbReference type="OrthoDB" id="292005at2"/>
<comment type="function">
    <text evidence="3">A translational regulator that binds mRNA to regulate translation initiation and/or mRNA stability. Usually binds in the 5'-UTR at or near the Shine-Dalgarno sequence preventing ribosome-binding, thus repressing translation. Its main target seems to be the major flagellin gene, while its function is anatagonized by FliW.</text>
</comment>
<dbReference type="GO" id="GO:0045947">
    <property type="term" value="P:negative regulation of translational initiation"/>
    <property type="evidence" value="ECO:0007669"/>
    <property type="project" value="UniProtKB-UniRule"/>
</dbReference>
<keyword evidence="3" id="KW-0678">Repressor</keyword>
<comment type="subunit">
    <text evidence="3">Homodimer; the beta-strands of each monomer intercalate to form a hydrophobic core, while the alpha-helices form wings that extend away from the core.</text>
</comment>
<dbReference type="PANTHER" id="PTHR44591">
    <property type="entry name" value="STRESS RESPONSE REGULATOR PROTEIN 1"/>
    <property type="match status" value="1"/>
</dbReference>
<comment type="caution">
    <text evidence="6">The sequence shown here is derived from an EMBL/GenBank/DDBJ whole genome shotgun (WGS) entry which is preliminary data.</text>
</comment>
<dbReference type="SUPFAM" id="SSF52172">
    <property type="entry name" value="CheY-like"/>
    <property type="match status" value="1"/>
</dbReference>
<keyword evidence="3" id="KW-0694">RNA-binding</keyword>
<keyword evidence="6" id="KW-0418">Kinase</keyword>
<dbReference type="GO" id="GO:0000160">
    <property type="term" value="P:phosphorelay signal transduction system"/>
    <property type="evidence" value="ECO:0007669"/>
    <property type="project" value="UniProtKB-KW"/>
</dbReference>
<keyword evidence="2" id="KW-0902">Two-component regulatory system</keyword>
<dbReference type="Pfam" id="PF02599">
    <property type="entry name" value="CsrA"/>
    <property type="match status" value="1"/>
</dbReference>
<organism evidence="6 7">
    <name type="scientific">Blastopirellula marina</name>
    <dbReference type="NCBI Taxonomy" id="124"/>
    <lineage>
        <taxon>Bacteria</taxon>
        <taxon>Pseudomonadati</taxon>
        <taxon>Planctomycetota</taxon>
        <taxon>Planctomycetia</taxon>
        <taxon>Pirellulales</taxon>
        <taxon>Pirellulaceae</taxon>
        <taxon>Blastopirellula</taxon>
    </lineage>
</organism>